<dbReference type="Proteomes" id="UP000612233">
    <property type="component" value="Unassembled WGS sequence"/>
</dbReference>
<keyword evidence="1" id="KW-1133">Transmembrane helix</keyword>
<evidence type="ECO:0000313" key="3">
    <source>
        <dbReference type="Proteomes" id="UP000612233"/>
    </source>
</evidence>
<evidence type="ECO:0000313" key="2">
    <source>
        <dbReference type="EMBL" id="MBD2768864.1"/>
    </source>
</evidence>
<keyword evidence="1" id="KW-0812">Transmembrane</keyword>
<dbReference type="PANTHER" id="PTHR38468">
    <property type="entry name" value="SLL0939 PROTEIN"/>
    <property type="match status" value="1"/>
</dbReference>
<accession>A0A927GK67</accession>
<dbReference type="Pfam" id="PF07784">
    <property type="entry name" value="DUF1622"/>
    <property type="match status" value="1"/>
</dbReference>
<dbReference type="RefSeq" id="WP_191005678.1">
    <property type="nucleotide sequence ID" value="NZ_JACXAD010000014.1"/>
</dbReference>
<feature type="transmembrane region" description="Helical" evidence="1">
    <location>
        <begin position="35"/>
        <end position="56"/>
    </location>
</feature>
<comment type="caution">
    <text evidence="2">The sequence shown here is derived from an EMBL/GenBank/DDBJ whole genome shotgun (WGS) entry which is preliminary data.</text>
</comment>
<organism evidence="2 3">
    <name type="scientific">Hymenobacter montanus</name>
    <dbReference type="NCBI Taxonomy" id="2771359"/>
    <lineage>
        <taxon>Bacteria</taxon>
        <taxon>Pseudomonadati</taxon>
        <taxon>Bacteroidota</taxon>
        <taxon>Cytophagia</taxon>
        <taxon>Cytophagales</taxon>
        <taxon>Hymenobacteraceae</taxon>
        <taxon>Hymenobacter</taxon>
    </lineage>
</organism>
<protein>
    <submittedName>
        <fullName evidence="2">DUF1622 domain-containing protein</fullName>
    </submittedName>
</protein>
<dbReference type="AlphaFoldDB" id="A0A927GK67"/>
<dbReference type="PANTHER" id="PTHR38468:SF1">
    <property type="entry name" value="SLL0939 PROTEIN"/>
    <property type="match status" value="1"/>
</dbReference>
<dbReference type="InterPro" id="IPR012427">
    <property type="entry name" value="DUF1622"/>
</dbReference>
<name>A0A927GK67_9BACT</name>
<proteinExistence type="predicted"/>
<reference evidence="2" key="1">
    <citation type="submission" date="2020-09" db="EMBL/GenBank/DDBJ databases">
        <authorList>
            <person name="Kim M.K."/>
        </authorList>
    </citation>
    <scope>NUCLEOTIDE SEQUENCE</scope>
    <source>
        <strain evidence="2">BT664</strain>
    </source>
</reference>
<gene>
    <name evidence="2" type="ORF">IC235_13300</name>
</gene>
<sequence length="142" mass="15117">MFFLAALPVAVRDLTSVHGQAESTVISAVLWLKLGVETVGAIIIALGILSAGGLLVRALARRQTADFTAIRLALARYLALALEFQLGADILSTAIAPSWEQIGKLGAIAVIRTGLNYFLSREMREARCEASPEKAVVARPDS</sequence>
<keyword evidence="1" id="KW-0472">Membrane</keyword>
<dbReference type="EMBL" id="JACXAD010000014">
    <property type="protein sequence ID" value="MBD2768864.1"/>
    <property type="molecule type" value="Genomic_DNA"/>
</dbReference>
<keyword evidence="3" id="KW-1185">Reference proteome</keyword>
<evidence type="ECO:0000256" key="1">
    <source>
        <dbReference type="SAM" id="Phobius"/>
    </source>
</evidence>